<comment type="subcellular location">
    <subcellularLocation>
        <location evidence="1">Cell membrane</location>
        <topology evidence="1">Multi-pass membrane protein</topology>
    </subcellularLocation>
</comment>
<feature type="transmembrane region" description="Helical" evidence="6">
    <location>
        <begin position="58"/>
        <end position="79"/>
    </location>
</feature>
<evidence type="ECO:0000256" key="4">
    <source>
        <dbReference type="ARBA" id="ARBA00022989"/>
    </source>
</evidence>
<dbReference type="AlphaFoldDB" id="A0A5D0CPS1"/>
<evidence type="ECO:0000313" key="8">
    <source>
        <dbReference type="EMBL" id="TYA10727.1"/>
    </source>
</evidence>
<proteinExistence type="predicted"/>
<keyword evidence="3 6" id="KW-0812">Transmembrane</keyword>
<dbReference type="EMBL" id="VSDO01000005">
    <property type="protein sequence ID" value="TYA10727.1"/>
    <property type="molecule type" value="Genomic_DNA"/>
</dbReference>
<sequence>MLYAGFWKRLCACFLDGIATYILFVVFGLLIIVIRKLFGWWPITAAPVTLEELPPIRLYLQIFVGFLPFIIFKWLYYAIMEASTLRSTFGKKIMGLVVVDERLGRVSFWRASGRYWARFLSILTVSIGYMMAGFTAKKQALHDLVTGTLVVNQSVLEFGQEGPAPHPDSAWFQAYEELVRARSS</sequence>
<gene>
    <name evidence="8" type="ORF">FRY98_23360</name>
</gene>
<evidence type="ECO:0000256" key="3">
    <source>
        <dbReference type="ARBA" id="ARBA00022692"/>
    </source>
</evidence>
<organism evidence="8 9">
    <name type="scientific">Paenibacillus faecis</name>
    <dbReference type="NCBI Taxonomy" id="862114"/>
    <lineage>
        <taxon>Bacteria</taxon>
        <taxon>Bacillati</taxon>
        <taxon>Bacillota</taxon>
        <taxon>Bacilli</taxon>
        <taxon>Bacillales</taxon>
        <taxon>Paenibacillaceae</taxon>
        <taxon>Paenibacillus</taxon>
    </lineage>
</organism>
<dbReference type="RefSeq" id="WP_148456662.1">
    <property type="nucleotide sequence ID" value="NZ_VSDO01000005.1"/>
</dbReference>
<reference evidence="8 9" key="1">
    <citation type="submission" date="2019-08" db="EMBL/GenBank/DDBJ databases">
        <title>Genome sequencing of Paenibacillus faecis DSM 23593(T).</title>
        <authorList>
            <person name="Kook J.-K."/>
            <person name="Park S.-N."/>
            <person name="Lim Y.K."/>
        </authorList>
    </citation>
    <scope>NUCLEOTIDE SEQUENCE [LARGE SCALE GENOMIC DNA]</scope>
    <source>
        <strain evidence="8 9">DSM 23593</strain>
    </source>
</reference>
<dbReference type="OrthoDB" id="9793824at2"/>
<evidence type="ECO:0000313" key="9">
    <source>
        <dbReference type="Proteomes" id="UP000325218"/>
    </source>
</evidence>
<dbReference type="GO" id="GO:0005886">
    <property type="term" value="C:plasma membrane"/>
    <property type="evidence" value="ECO:0007669"/>
    <property type="project" value="UniProtKB-SubCell"/>
</dbReference>
<evidence type="ECO:0000256" key="6">
    <source>
        <dbReference type="SAM" id="Phobius"/>
    </source>
</evidence>
<evidence type="ECO:0000256" key="5">
    <source>
        <dbReference type="ARBA" id="ARBA00023136"/>
    </source>
</evidence>
<dbReference type="PANTHER" id="PTHR36115">
    <property type="entry name" value="PROLINE-RICH ANTIGEN HOMOLOG-RELATED"/>
    <property type="match status" value="1"/>
</dbReference>
<accession>A0A5D0CPS1</accession>
<feature type="transmembrane region" description="Helical" evidence="6">
    <location>
        <begin position="12"/>
        <end position="38"/>
    </location>
</feature>
<evidence type="ECO:0000256" key="2">
    <source>
        <dbReference type="ARBA" id="ARBA00022475"/>
    </source>
</evidence>
<dbReference type="InterPro" id="IPR010432">
    <property type="entry name" value="RDD"/>
</dbReference>
<dbReference type="Pfam" id="PF06271">
    <property type="entry name" value="RDD"/>
    <property type="match status" value="1"/>
</dbReference>
<dbReference type="Proteomes" id="UP000325218">
    <property type="component" value="Unassembled WGS sequence"/>
</dbReference>
<keyword evidence="4 6" id="KW-1133">Transmembrane helix</keyword>
<keyword evidence="2" id="KW-1003">Cell membrane</keyword>
<feature type="transmembrane region" description="Helical" evidence="6">
    <location>
        <begin position="115"/>
        <end position="134"/>
    </location>
</feature>
<name>A0A5D0CPS1_9BACL</name>
<dbReference type="InterPro" id="IPR051791">
    <property type="entry name" value="Pra-immunoreactive"/>
</dbReference>
<evidence type="ECO:0000259" key="7">
    <source>
        <dbReference type="Pfam" id="PF06271"/>
    </source>
</evidence>
<evidence type="ECO:0000256" key="1">
    <source>
        <dbReference type="ARBA" id="ARBA00004651"/>
    </source>
</evidence>
<keyword evidence="5 6" id="KW-0472">Membrane</keyword>
<keyword evidence="9" id="KW-1185">Reference proteome</keyword>
<comment type="caution">
    <text evidence="8">The sequence shown here is derived from an EMBL/GenBank/DDBJ whole genome shotgun (WGS) entry which is preliminary data.</text>
</comment>
<protein>
    <submittedName>
        <fullName evidence="8">RDD family protein</fullName>
    </submittedName>
</protein>
<dbReference type="PANTHER" id="PTHR36115:SF6">
    <property type="entry name" value="PROLINE-RICH ANTIGEN HOMOLOG"/>
    <property type="match status" value="1"/>
</dbReference>
<feature type="domain" description="RDD" evidence="7">
    <location>
        <begin position="3"/>
        <end position="146"/>
    </location>
</feature>